<feature type="region of interest" description="Disordered" evidence="1">
    <location>
        <begin position="643"/>
        <end position="669"/>
    </location>
</feature>
<feature type="transmembrane region" description="Helical" evidence="2">
    <location>
        <begin position="829"/>
        <end position="847"/>
    </location>
</feature>
<feature type="transmembrane region" description="Helical" evidence="2">
    <location>
        <begin position="488"/>
        <end position="510"/>
    </location>
</feature>
<feature type="chain" id="PRO_5035831729" evidence="3">
    <location>
        <begin position="24"/>
        <end position="959"/>
    </location>
</feature>
<feature type="signal peptide" evidence="3">
    <location>
        <begin position="1"/>
        <end position="23"/>
    </location>
</feature>
<organism evidence="4 5">
    <name type="scientific">Ostreobium quekettii</name>
    <dbReference type="NCBI Taxonomy" id="121088"/>
    <lineage>
        <taxon>Eukaryota</taxon>
        <taxon>Viridiplantae</taxon>
        <taxon>Chlorophyta</taxon>
        <taxon>core chlorophytes</taxon>
        <taxon>Ulvophyceae</taxon>
        <taxon>TCBD clade</taxon>
        <taxon>Bryopsidales</taxon>
        <taxon>Ostreobineae</taxon>
        <taxon>Ostreobiaceae</taxon>
        <taxon>Ostreobium</taxon>
    </lineage>
</organism>
<feature type="transmembrane region" description="Helical" evidence="2">
    <location>
        <begin position="893"/>
        <end position="910"/>
    </location>
</feature>
<dbReference type="PANTHER" id="PTHR34677:SF3">
    <property type="entry name" value="BACTERIAL IG-LIKE DOMAIN-CONTAINING PROTEIN"/>
    <property type="match status" value="1"/>
</dbReference>
<dbReference type="Proteomes" id="UP000708148">
    <property type="component" value="Unassembled WGS sequence"/>
</dbReference>
<feature type="transmembrane region" description="Helical" evidence="2">
    <location>
        <begin position="859"/>
        <end position="881"/>
    </location>
</feature>
<accession>A0A8S1JEB8</accession>
<dbReference type="EMBL" id="CAJHUC010002703">
    <property type="protein sequence ID" value="CAD7704222.1"/>
    <property type="molecule type" value="Genomic_DNA"/>
</dbReference>
<evidence type="ECO:0000313" key="4">
    <source>
        <dbReference type="EMBL" id="CAD7704222.1"/>
    </source>
</evidence>
<keyword evidence="2" id="KW-1133">Transmembrane helix</keyword>
<keyword evidence="5" id="KW-1185">Reference proteome</keyword>
<keyword evidence="2" id="KW-0812">Transmembrane</keyword>
<evidence type="ECO:0000256" key="1">
    <source>
        <dbReference type="SAM" id="MobiDB-lite"/>
    </source>
</evidence>
<sequence>MKAEWRVLLFMLVLLTRLMRTSCLVPVLYPAASETTALVFDGGTRALLPAQGSFSLFLCNADANNEAASFPLEPCSQDIVIYTRQRELDLIFSVVDEDGFPIALNPEPEYQVDDALAEISVIPDSAVDSPQPITNEISTIRVTLLQKETPAVLTATWAGFSRNVSMFYDTDPPRVNFGGIAKRRTTAIFDLDFRESVVVTQDITCDADMPALDSDTGVLDVLASSQSCNLDLAAKDWRTVVNVTGADTWTIEQDHVAGTAVVTAFVIDGQDANVTIVIPNAGLMDFSGNRIGGGVGEFTNGTAGGNKTFTLKFVFLPPLGSGDNETAADAVGRAATAAVVTTMAASAVTAIGTSVSTSMTAPVIGSAAGGSSGSALAGGLEMLNMGQKVYFTSLVASSHLPENYKVMASNLKWTALNAQLPWKSSDSEDDVKATATNQEDDSRESNRKLLQAPIPDGLEDGSENPLDRIEDVQEFLFTTDPRETARRVFFWVAVLFGGLVSIHLFILLLLHCMQRAIPKIFAFPRLELYACEWAVPAIAAASGSLMTGDTGDVILGAAIFIFIPGVYLAWYFHMLWRHFYKPEPHERGANLVVATKRRGYPSKGRENYADSSSEAVDAKSMANGAGMSSSLALLPAAGVSNASHNGAKLQDDQRGASPAGKGDAEPAEGEQLEAMKEEDSLVFGDSKPMQTTVAGTGTGSSRRFFSKYLVKPTLGPKLEKVTWVSTHSSHARFVERFGPMFEDYRGHVVVHRSDLSTGNSKNVRQADPKSVLNPLPQKPLFMFPSVRRKGPAATVPFYKHYIQTAMGALLLAKLVFFAVLLHGEDEKDNLPQLIVLVVTSTVFFFLIRSTQPFVRRLDMAVALLAEFADIIVFTLAIVLFSATMQTDNRRKNIGITMICFEALAFFALFVEKMFIVVEHVGPGLARARQYIAQKVGCCCGGSQGDAPPGGAEQHVVEAS</sequence>
<comment type="caution">
    <text evidence="4">The sequence shown here is derived from an EMBL/GenBank/DDBJ whole genome shotgun (WGS) entry which is preliminary data.</text>
</comment>
<feature type="transmembrane region" description="Helical" evidence="2">
    <location>
        <begin position="805"/>
        <end position="823"/>
    </location>
</feature>
<keyword evidence="2" id="KW-0472">Membrane</keyword>
<gene>
    <name evidence="4" type="ORF">OSTQU699_LOCUS9579</name>
</gene>
<evidence type="ECO:0000256" key="3">
    <source>
        <dbReference type="SAM" id="SignalP"/>
    </source>
</evidence>
<feature type="region of interest" description="Disordered" evidence="1">
    <location>
        <begin position="427"/>
        <end position="464"/>
    </location>
</feature>
<dbReference type="PANTHER" id="PTHR34677">
    <property type="match status" value="1"/>
</dbReference>
<proteinExistence type="predicted"/>
<feature type="transmembrane region" description="Helical" evidence="2">
    <location>
        <begin position="553"/>
        <end position="572"/>
    </location>
</feature>
<dbReference type="AlphaFoldDB" id="A0A8S1JEB8"/>
<protein>
    <submittedName>
        <fullName evidence="4">Uncharacterized protein</fullName>
    </submittedName>
</protein>
<keyword evidence="3" id="KW-0732">Signal</keyword>
<evidence type="ECO:0000313" key="5">
    <source>
        <dbReference type="Proteomes" id="UP000708148"/>
    </source>
</evidence>
<reference evidence="4" key="1">
    <citation type="submission" date="2020-12" db="EMBL/GenBank/DDBJ databases">
        <authorList>
            <person name="Iha C."/>
        </authorList>
    </citation>
    <scope>NUCLEOTIDE SEQUENCE</scope>
</reference>
<evidence type="ECO:0000256" key="2">
    <source>
        <dbReference type="SAM" id="Phobius"/>
    </source>
</evidence>
<name>A0A8S1JEB8_9CHLO</name>